<dbReference type="OrthoDB" id="9806213at2"/>
<name>A0A6L3T3V0_9HYPH</name>
<dbReference type="PANTHER" id="PTHR33841">
    <property type="entry name" value="DNA METHYLTRANSFERASE YEEA-RELATED"/>
    <property type="match status" value="1"/>
</dbReference>
<feature type="domain" description="MmeI-like target recognition" evidence="8">
    <location>
        <begin position="1120"/>
        <end position="1200"/>
    </location>
</feature>
<sequence>MPDINVDPTTDWLKYLEPFSSGLVVAGPVLADLGLAPEPQAARDTAAAASVIALLEEEGPALTDAWAFFREILGWETRIVAGSPGGPTIPEALHVRLPEHDTTLAPTFAVRDLAVRSGEAWQLLVRVEPPGVGPDTRGALDGWEATPQQRLERLLRETGVPAGLLVTDSVLRLVYAPKGETSGWLGFPLRPLATVAGRPMLGGLKRVLGRAALFTDGDTHRLPAILRRSRDEQSNVSTELAGQVLGALHELLRGLDAADAGLIRGLSAAPAGQGHLYEGLLAVLMRLVFILYAEDRGLLPSSGEARAREIYERNYSLRGLYGRLAEDAGLHPDTMDERRGGWGQLVAMFRLVHGGYPGFVRRRGGKLFDPAVYPFLEGSVEAGAPARVLPVSDGCVLRVLEGLMTLRSRGGARERLSYRTLDVEQIGSVYETVMGFTVLPASGPALAVKGGKNNRTPIFLDLTEIVRLRGEERLKRIKEAGRASLTAAQGKAVKAAISVADLAAALDGIVDERASPGRTVQAAGTPVLQPTDERRRTGSHYTPRSLTEPIVRYALEPAFDRLGDAAAPDQILDLKVCDPAMGSGAFLVEACRQLGARLVQAWAHHHATPALPPDEDADLHARRLVAQRCLYGVDRNPRAVDLAKLSLWLATLAADHEFTFLDHALREGDSLAGLNRAQIAALHWDESKPPTLAGHLVADHLREAEVERSAIRALAETASEVELSPLLRRVEAKLNVARLIGDGVIAAHFCAEKPKARLAALVTLQKAVQSHLGSVAWHDAVAPLSAGLTDGAHPLRPFHWSVEFPEVFSRENPGFDAIVGNPPFAGKNTTITGNREGYLPWLQTLHAGAHGNADLVAHFFLRCFALLRDGCAFGLIATNTIGQGDTRDTGLAAILATGGAIRRATRRLKWPGEAAVVVSVVHVARGTAASPILDGRQVRRISAYLVEGDLDRSPERLVANARKAFIGSYVLGMGFTFDNSAAAKGEAEKLEVMQTLIAKDKRNAERIFPYIGGEEVNNSPTHAYHRYVINFADFPLRRDPALSSWNAASKKDREIWVKEGVVPSDYHGPVSDDWSDLLEIVERRVKPSRRSLPPINAWNRSVAKKWWLWGAARVELNKTIEASKTILFIPNVAPHLTVARLPSDIVVAAPHNVIAYECYSAFGVAQSRAHEVWTRFFASSMKDDLRYTPSDCFETFPFPPSFEAALALEAVGQAYHDHRAALMVARSEGMTKTYNRFHDRAERSEDIQRLRDLHSDMDRAVLAAYGWDDLAARAKAQWLGDENEPEHTYQGRLFWPSAFRDEVLSRLLALNAERAAAERAAGLVAASSDEADDEAA</sequence>
<evidence type="ECO:0000256" key="2">
    <source>
        <dbReference type="ARBA" id="ARBA00022603"/>
    </source>
</evidence>
<dbReference type="InterPro" id="IPR046820">
    <property type="entry name" value="MmeI_TRD"/>
</dbReference>
<dbReference type="InterPro" id="IPR050953">
    <property type="entry name" value="N4_N6_ade-DNA_methylase"/>
</dbReference>
<dbReference type="PROSITE" id="PS00092">
    <property type="entry name" value="N6_MTASE"/>
    <property type="match status" value="1"/>
</dbReference>
<evidence type="ECO:0000256" key="1">
    <source>
        <dbReference type="ARBA" id="ARBA00011900"/>
    </source>
</evidence>
<evidence type="ECO:0000259" key="8">
    <source>
        <dbReference type="Pfam" id="PF20466"/>
    </source>
</evidence>
<dbReference type="EC" id="2.1.1.72" evidence="1"/>
<keyword evidence="3" id="KW-0808">Transferase</keyword>
<evidence type="ECO:0000313" key="9">
    <source>
        <dbReference type="EMBL" id="KAB1077855.1"/>
    </source>
</evidence>
<evidence type="ECO:0000259" key="7">
    <source>
        <dbReference type="Pfam" id="PF07669"/>
    </source>
</evidence>
<evidence type="ECO:0000256" key="4">
    <source>
        <dbReference type="ARBA" id="ARBA00022691"/>
    </source>
</evidence>
<evidence type="ECO:0000256" key="6">
    <source>
        <dbReference type="SAM" id="MobiDB-lite"/>
    </source>
</evidence>
<feature type="domain" description="Type II methyltransferase M.TaqI-like" evidence="7">
    <location>
        <begin position="629"/>
        <end position="882"/>
    </location>
</feature>
<dbReference type="Proteomes" id="UP000474159">
    <property type="component" value="Unassembled WGS sequence"/>
</dbReference>
<feature type="region of interest" description="Disordered" evidence="6">
    <location>
        <begin position="517"/>
        <end position="542"/>
    </location>
</feature>
<dbReference type="RefSeq" id="WP_151001341.1">
    <property type="nucleotide sequence ID" value="NZ_BPQY01000156.1"/>
</dbReference>
<dbReference type="SUPFAM" id="SSF53335">
    <property type="entry name" value="S-adenosyl-L-methionine-dependent methyltransferases"/>
    <property type="match status" value="1"/>
</dbReference>
<dbReference type="InterPro" id="IPR029063">
    <property type="entry name" value="SAM-dependent_MTases_sf"/>
</dbReference>
<evidence type="ECO:0000313" key="10">
    <source>
        <dbReference type="Proteomes" id="UP000474159"/>
    </source>
</evidence>
<evidence type="ECO:0000256" key="5">
    <source>
        <dbReference type="ARBA" id="ARBA00047942"/>
    </source>
</evidence>
<dbReference type="PRINTS" id="PR00507">
    <property type="entry name" value="N12N6MTFRASE"/>
</dbReference>
<gene>
    <name evidence="9" type="ORF">F6X53_16700</name>
</gene>
<comment type="caution">
    <text evidence="9">The sequence shown here is derived from an EMBL/GenBank/DDBJ whole genome shotgun (WGS) entry which is preliminary data.</text>
</comment>
<dbReference type="GO" id="GO:0032259">
    <property type="term" value="P:methylation"/>
    <property type="evidence" value="ECO:0007669"/>
    <property type="project" value="UniProtKB-KW"/>
</dbReference>
<dbReference type="InterPro" id="IPR011639">
    <property type="entry name" value="MethylTrfase_TaqI-like_dom"/>
</dbReference>
<dbReference type="EMBL" id="VZZK01000017">
    <property type="protein sequence ID" value="KAB1077855.1"/>
    <property type="molecule type" value="Genomic_DNA"/>
</dbReference>
<dbReference type="Pfam" id="PF07669">
    <property type="entry name" value="Eco57I"/>
    <property type="match status" value="1"/>
</dbReference>
<evidence type="ECO:0000256" key="3">
    <source>
        <dbReference type="ARBA" id="ARBA00022679"/>
    </source>
</evidence>
<dbReference type="GO" id="GO:0003676">
    <property type="term" value="F:nucleic acid binding"/>
    <property type="evidence" value="ECO:0007669"/>
    <property type="project" value="InterPro"/>
</dbReference>
<keyword evidence="4" id="KW-0949">S-adenosyl-L-methionine</keyword>
<dbReference type="GO" id="GO:0006304">
    <property type="term" value="P:DNA modification"/>
    <property type="evidence" value="ECO:0007669"/>
    <property type="project" value="InterPro"/>
</dbReference>
<dbReference type="Gene3D" id="3.40.50.150">
    <property type="entry name" value="Vaccinia Virus protein VP39"/>
    <property type="match status" value="2"/>
</dbReference>
<proteinExistence type="predicted"/>
<accession>A0A6L3T3V0</accession>
<keyword evidence="2 9" id="KW-0489">Methyltransferase</keyword>
<organism evidence="9 10">
    <name type="scientific">Methylobacterium soli</name>
    <dbReference type="NCBI Taxonomy" id="553447"/>
    <lineage>
        <taxon>Bacteria</taxon>
        <taxon>Pseudomonadati</taxon>
        <taxon>Pseudomonadota</taxon>
        <taxon>Alphaproteobacteria</taxon>
        <taxon>Hyphomicrobiales</taxon>
        <taxon>Methylobacteriaceae</taxon>
        <taxon>Methylobacterium</taxon>
    </lineage>
</organism>
<keyword evidence="10" id="KW-1185">Reference proteome</keyword>
<reference evidence="9 10" key="1">
    <citation type="submission" date="2019-09" db="EMBL/GenBank/DDBJ databases">
        <title>YIM 48816 draft genome.</title>
        <authorList>
            <person name="Jiang L."/>
        </authorList>
    </citation>
    <scope>NUCLEOTIDE SEQUENCE [LARGE SCALE GENOMIC DNA]</scope>
    <source>
        <strain evidence="9 10">YIM 48816</strain>
    </source>
</reference>
<dbReference type="InterPro" id="IPR002052">
    <property type="entry name" value="DNA_methylase_N6_adenine_CS"/>
</dbReference>
<dbReference type="PANTHER" id="PTHR33841:SF1">
    <property type="entry name" value="DNA METHYLTRANSFERASE A"/>
    <property type="match status" value="1"/>
</dbReference>
<comment type="catalytic activity">
    <reaction evidence="5">
        <text>a 2'-deoxyadenosine in DNA + S-adenosyl-L-methionine = an N(6)-methyl-2'-deoxyadenosine in DNA + S-adenosyl-L-homocysteine + H(+)</text>
        <dbReference type="Rhea" id="RHEA:15197"/>
        <dbReference type="Rhea" id="RHEA-COMP:12418"/>
        <dbReference type="Rhea" id="RHEA-COMP:12419"/>
        <dbReference type="ChEBI" id="CHEBI:15378"/>
        <dbReference type="ChEBI" id="CHEBI:57856"/>
        <dbReference type="ChEBI" id="CHEBI:59789"/>
        <dbReference type="ChEBI" id="CHEBI:90615"/>
        <dbReference type="ChEBI" id="CHEBI:90616"/>
        <dbReference type="EC" id="2.1.1.72"/>
    </reaction>
</comment>
<protein>
    <recommendedName>
        <fullName evidence="1">site-specific DNA-methyltransferase (adenine-specific)</fullName>
        <ecNumber evidence="1">2.1.1.72</ecNumber>
    </recommendedName>
</protein>
<dbReference type="GO" id="GO:0009007">
    <property type="term" value="F:site-specific DNA-methyltransferase (adenine-specific) activity"/>
    <property type="evidence" value="ECO:0007669"/>
    <property type="project" value="UniProtKB-EC"/>
</dbReference>
<dbReference type="Pfam" id="PF20466">
    <property type="entry name" value="MmeI_TRD"/>
    <property type="match status" value="1"/>
</dbReference>